<dbReference type="PIRSF" id="PIRSF000110">
    <property type="entry name" value="G6PD"/>
    <property type="match status" value="1"/>
</dbReference>
<feature type="binding site" evidence="7">
    <location>
        <position position="205"/>
    </location>
    <ligand>
        <name>substrate</name>
    </ligand>
</feature>
<reference evidence="10" key="1">
    <citation type="submission" date="2021-03" db="EMBL/GenBank/DDBJ databases">
        <title>Genomic Encyclopedia of Type Strains, Phase IV (KMG-IV): sequencing the most valuable type-strain genomes for metagenomic binning, comparative biology and taxonomic classification.</title>
        <authorList>
            <person name="Goeker M."/>
        </authorList>
    </citation>
    <scope>NUCLEOTIDE SEQUENCE</scope>
    <source>
        <strain evidence="10">DSM 101588</strain>
    </source>
</reference>
<feature type="binding site" evidence="7">
    <location>
        <position position="65"/>
    </location>
    <ligand>
        <name>NADP(+)</name>
        <dbReference type="ChEBI" id="CHEBI:58349"/>
    </ligand>
</feature>
<evidence type="ECO:0000259" key="8">
    <source>
        <dbReference type="Pfam" id="PF00479"/>
    </source>
</evidence>
<dbReference type="Pfam" id="PF00479">
    <property type="entry name" value="G6PD_N"/>
    <property type="match status" value="1"/>
</dbReference>
<feature type="binding site" evidence="7">
    <location>
        <position position="358"/>
    </location>
    <ligand>
        <name>substrate</name>
    </ligand>
</feature>
<feature type="binding site" evidence="7">
    <location>
        <position position="353"/>
    </location>
    <ligand>
        <name>substrate</name>
    </ligand>
</feature>
<protein>
    <recommendedName>
        <fullName evidence="7">Glucose-6-phosphate 1-dehydrogenase</fullName>
        <shortName evidence="7">G6PD</shortName>
        <ecNumber evidence="7">1.1.1.49</ecNumber>
    </recommendedName>
</protein>
<dbReference type="Proteomes" id="UP001166402">
    <property type="component" value="Unassembled WGS sequence"/>
</dbReference>
<keyword evidence="5 7" id="KW-0560">Oxidoreductase</keyword>
<comment type="catalytic activity">
    <reaction evidence="7">
        <text>D-glucose 6-phosphate + NADP(+) = 6-phospho-D-glucono-1,5-lactone + NADPH + H(+)</text>
        <dbReference type="Rhea" id="RHEA:15841"/>
        <dbReference type="ChEBI" id="CHEBI:15378"/>
        <dbReference type="ChEBI" id="CHEBI:57783"/>
        <dbReference type="ChEBI" id="CHEBI:57955"/>
        <dbReference type="ChEBI" id="CHEBI:58349"/>
        <dbReference type="ChEBI" id="CHEBI:61548"/>
        <dbReference type="EC" id="1.1.1.49"/>
    </reaction>
</comment>
<name>A0ABS4NGT7_9THEO</name>
<dbReference type="SUPFAM" id="SSF51735">
    <property type="entry name" value="NAD(P)-binding Rossmann-fold domains"/>
    <property type="match status" value="1"/>
</dbReference>
<feature type="binding site" evidence="7">
    <location>
        <begin position="107"/>
        <end position="108"/>
    </location>
    <ligand>
        <name>NADP(+)</name>
        <dbReference type="ChEBI" id="CHEBI:58349"/>
    </ligand>
</feature>
<dbReference type="EC" id="1.1.1.49" evidence="7"/>
<comment type="caution">
    <text evidence="10">The sequence shown here is derived from an EMBL/GenBank/DDBJ whole genome shotgun (WGS) entry which is preliminary data.</text>
</comment>
<feature type="domain" description="Glucose-6-phosphate dehydrogenase C-terminal" evidence="9">
    <location>
        <begin position="212"/>
        <end position="499"/>
    </location>
</feature>
<dbReference type="SUPFAM" id="SSF55347">
    <property type="entry name" value="Glyceraldehyde-3-phosphate dehydrogenase-like, C-terminal domain"/>
    <property type="match status" value="1"/>
</dbReference>
<evidence type="ECO:0000256" key="5">
    <source>
        <dbReference type="ARBA" id="ARBA00023002"/>
    </source>
</evidence>
<feature type="domain" description="Glucose-6-phosphate dehydrogenase NAD-binding" evidence="8">
    <location>
        <begin position="28"/>
        <end position="210"/>
    </location>
</feature>
<evidence type="ECO:0000256" key="3">
    <source>
        <dbReference type="ARBA" id="ARBA00022526"/>
    </source>
</evidence>
<dbReference type="InterPro" id="IPR022675">
    <property type="entry name" value="G6P_DH_C"/>
</dbReference>
<dbReference type="Gene3D" id="3.40.50.720">
    <property type="entry name" value="NAD(P)-binding Rossmann-like Domain"/>
    <property type="match status" value="1"/>
</dbReference>
<evidence type="ECO:0000256" key="6">
    <source>
        <dbReference type="ARBA" id="ARBA00023277"/>
    </source>
</evidence>
<dbReference type="PANTHER" id="PTHR23429">
    <property type="entry name" value="GLUCOSE-6-PHOSPHATE 1-DEHYDROGENASE G6PD"/>
    <property type="match status" value="1"/>
</dbReference>
<dbReference type="HAMAP" id="MF_00966">
    <property type="entry name" value="G6PD"/>
    <property type="match status" value="1"/>
</dbReference>
<evidence type="ECO:0000313" key="11">
    <source>
        <dbReference type="Proteomes" id="UP001166402"/>
    </source>
</evidence>
<evidence type="ECO:0000259" key="9">
    <source>
        <dbReference type="Pfam" id="PF02781"/>
    </source>
</evidence>
<dbReference type="EMBL" id="JAGGLT010000018">
    <property type="protein sequence ID" value="MBP2072247.1"/>
    <property type="molecule type" value="Genomic_DNA"/>
</dbReference>
<dbReference type="InterPro" id="IPR022674">
    <property type="entry name" value="G6P_DH_NAD-bd"/>
</dbReference>
<dbReference type="InterPro" id="IPR001282">
    <property type="entry name" value="G6P_DH"/>
</dbReference>
<dbReference type="Gene3D" id="3.30.360.10">
    <property type="entry name" value="Dihydrodipicolinate Reductase, domain 2"/>
    <property type="match status" value="1"/>
</dbReference>
<dbReference type="InterPro" id="IPR019796">
    <property type="entry name" value="G6P_DH_AS"/>
</dbReference>
<proteinExistence type="inferred from homology"/>
<feature type="binding site" evidence="7">
    <location>
        <position position="239"/>
    </location>
    <ligand>
        <name>substrate</name>
    </ligand>
</feature>
<feature type="binding site" evidence="7">
    <location>
        <position position="258"/>
    </location>
    <ligand>
        <name>substrate</name>
    </ligand>
</feature>
<dbReference type="PROSITE" id="PS00069">
    <property type="entry name" value="G6P_DEHYDROGENASE"/>
    <property type="match status" value="1"/>
</dbReference>
<dbReference type="GO" id="GO:0004345">
    <property type="term" value="F:glucose-6-phosphate dehydrogenase activity"/>
    <property type="evidence" value="ECO:0007669"/>
    <property type="project" value="UniProtKB-EC"/>
</dbReference>
<evidence type="ECO:0000256" key="4">
    <source>
        <dbReference type="ARBA" id="ARBA00022857"/>
    </source>
</evidence>
<sequence>MYRSSLYLRHGMEEGGTMAVLNVSGIMVIFGGTGDLTHRKLMPALYNLLYEKNLPENFCVVSVGRRDKTDDVYRNEVYESIRKYSRIKLDENLWKILRNKIYYQKFDFHDDAGYTRLKGFLNELDENYKTDGNRIFYLAVAPEYFELIVEKLYEHGMVENSKSWQRVMIEKPFGKDFNSAVYLNKKITDVFSEKNTYRIDHYLGKEMLQNIMVIRFANVFFEPVWNNKYIDNVQISSSETVGIENRGGYYEKAGALRDMIQNHMLQLLTLTAMEPPVDLTTDSIHDEKVKVLKSLQELTPELVLKNAVRGQYEGYRNEDRVSPDSDTETFAALKVFVDNFRWAGVPFYIRTGKKLPVKSTEIIIQFKPLPGILYFKEYGGLMPNLLVIKIQPEEGVFLQFNAKKPGTLNKLIPVKMDFCQNCQVGMNSPEAYERLIYDALRGDSTLFTRWDEVEYSWKYVDKIADVWRNEKPDFPNYKPGTWGPRDADNLLSKDNFKWWNIGGFYDENI</sequence>
<evidence type="ECO:0000256" key="1">
    <source>
        <dbReference type="ARBA" id="ARBA00004937"/>
    </source>
</evidence>
<evidence type="ECO:0000313" key="10">
    <source>
        <dbReference type="EMBL" id="MBP2072247.1"/>
    </source>
</evidence>
<dbReference type="NCBIfam" id="TIGR00871">
    <property type="entry name" value="zwf"/>
    <property type="match status" value="1"/>
</dbReference>
<comment type="similarity">
    <text evidence="2 7">Belongs to the glucose-6-phosphate dehydrogenase family.</text>
</comment>
<organism evidence="10 11">
    <name type="scientific">Thermoanaerobacterium butyriciformans</name>
    <dbReference type="NCBI Taxonomy" id="1702242"/>
    <lineage>
        <taxon>Bacteria</taxon>
        <taxon>Bacillati</taxon>
        <taxon>Bacillota</taxon>
        <taxon>Clostridia</taxon>
        <taxon>Thermoanaerobacterales</taxon>
        <taxon>Thermoanaerobacteraceae</taxon>
        <taxon>Thermoanaerobacterium</taxon>
    </lineage>
</organism>
<evidence type="ECO:0000256" key="2">
    <source>
        <dbReference type="ARBA" id="ARBA00009975"/>
    </source>
</evidence>
<evidence type="ECO:0000256" key="7">
    <source>
        <dbReference type="HAMAP-Rule" id="MF_00966"/>
    </source>
</evidence>
<keyword evidence="11" id="KW-1185">Reference proteome</keyword>
<feature type="binding site" evidence="7">
    <location>
        <position position="201"/>
    </location>
    <ligand>
        <name>substrate</name>
    </ligand>
</feature>
<comment type="function">
    <text evidence="7">Catalyzes the oxidation of glucose 6-phosphate to 6-phosphogluconolactone.</text>
</comment>
<dbReference type="InterPro" id="IPR036291">
    <property type="entry name" value="NAD(P)-bd_dom_sf"/>
</dbReference>
<dbReference type="Pfam" id="PF02781">
    <property type="entry name" value="G6PD_C"/>
    <property type="match status" value="1"/>
</dbReference>
<comment type="caution">
    <text evidence="7">Lacks conserved residue(s) required for the propagation of feature annotation.</text>
</comment>
<dbReference type="PANTHER" id="PTHR23429:SF0">
    <property type="entry name" value="GLUCOSE-6-PHOSPHATE 1-DEHYDROGENASE"/>
    <property type="match status" value="1"/>
</dbReference>
<accession>A0ABS4NGT7</accession>
<keyword evidence="6 7" id="KW-0119">Carbohydrate metabolism</keyword>
<feature type="binding site" evidence="7">
    <location>
        <position position="171"/>
    </location>
    <ligand>
        <name>NADP(+)</name>
        <dbReference type="ChEBI" id="CHEBI:58349"/>
    </ligand>
</feature>
<feature type="active site" description="Proton acceptor" evidence="7">
    <location>
        <position position="263"/>
    </location>
</feature>
<keyword evidence="4 7" id="KW-0521">NADP</keyword>
<comment type="pathway">
    <text evidence="1 7">Carbohydrate degradation; pentose phosphate pathway; D-ribulose 5-phosphate from D-glucose 6-phosphate (oxidative stage): step 1/3.</text>
</comment>
<gene>
    <name evidence="7" type="primary">zwf</name>
    <name evidence="10" type="ORF">J2Z80_001778</name>
</gene>
<keyword evidence="3 7" id="KW-0313">Glucose metabolism</keyword>
<dbReference type="PRINTS" id="PR00079">
    <property type="entry name" value="G6PDHDRGNASE"/>
</dbReference>